<dbReference type="EMBL" id="NBNE01003786">
    <property type="protein sequence ID" value="OWZ06869.1"/>
    <property type="molecule type" value="Genomic_DNA"/>
</dbReference>
<proteinExistence type="predicted"/>
<accession>A0A225VPB9</accession>
<comment type="caution">
    <text evidence="1">The sequence shown here is derived from an EMBL/GenBank/DDBJ whole genome shotgun (WGS) entry which is preliminary data.</text>
</comment>
<reference evidence="2" key="1">
    <citation type="submission" date="2017-03" db="EMBL/GenBank/DDBJ databases">
        <title>Phytopthora megakarya and P. palmivora, two closely related causual agents of cacao black pod achieved similar genome size and gene model numbers by different mechanisms.</title>
        <authorList>
            <person name="Ali S."/>
            <person name="Shao J."/>
            <person name="Larry D.J."/>
            <person name="Kronmiller B."/>
            <person name="Shen D."/>
            <person name="Strem M.D."/>
            <person name="Melnick R.L."/>
            <person name="Guiltinan M.J."/>
            <person name="Tyler B.M."/>
            <person name="Meinhardt L.W."/>
            <person name="Bailey B.A."/>
        </authorList>
    </citation>
    <scope>NUCLEOTIDE SEQUENCE [LARGE SCALE GENOMIC DNA]</scope>
    <source>
        <strain evidence="2">zdho120</strain>
    </source>
</reference>
<organism evidence="1 2">
    <name type="scientific">Phytophthora megakarya</name>
    <dbReference type="NCBI Taxonomy" id="4795"/>
    <lineage>
        <taxon>Eukaryota</taxon>
        <taxon>Sar</taxon>
        <taxon>Stramenopiles</taxon>
        <taxon>Oomycota</taxon>
        <taxon>Peronosporomycetes</taxon>
        <taxon>Peronosporales</taxon>
        <taxon>Peronosporaceae</taxon>
        <taxon>Phytophthora</taxon>
    </lineage>
</organism>
<sequence length="63" mass="7098">MLLDLTDLVVPGAGPAVLGATVEHCSSDIRYLQNPRAQVEAFLTLNFELEQRDERNDKVSRER</sequence>
<protein>
    <submittedName>
        <fullName evidence="1">Uncharacterized protein</fullName>
    </submittedName>
</protein>
<keyword evidence="2" id="KW-1185">Reference proteome</keyword>
<gene>
    <name evidence="1" type="ORF">PHMEG_00020823</name>
</gene>
<dbReference type="Proteomes" id="UP000198211">
    <property type="component" value="Unassembled WGS sequence"/>
</dbReference>
<dbReference type="AlphaFoldDB" id="A0A225VPB9"/>
<evidence type="ECO:0000313" key="2">
    <source>
        <dbReference type="Proteomes" id="UP000198211"/>
    </source>
</evidence>
<name>A0A225VPB9_9STRA</name>
<evidence type="ECO:0000313" key="1">
    <source>
        <dbReference type="EMBL" id="OWZ06869.1"/>
    </source>
</evidence>